<dbReference type="Proteomes" id="UP000299102">
    <property type="component" value="Unassembled WGS sequence"/>
</dbReference>
<protein>
    <recommendedName>
        <fullName evidence="2">DUF5641 domain-containing protein</fullName>
    </recommendedName>
</protein>
<dbReference type="OrthoDB" id="8036689at2759"/>
<feature type="compositionally biased region" description="Low complexity" evidence="1">
    <location>
        <begin position="26"/>
        <end position="35"/>
    </location>
</feature>
<dbReference type="Pfam" id="PF18701">
    <property type="entry name" value="DUF5641"/>
    <property type="match status" value="1"/>
</dbReference>
<feature type="region of interest" description="Disordered" evidence="1">
    <location>
        <begin position="1"/>
        <end position="45"/>
    </location>
</feature>
<reference evidence="3 4" key="1">
    <citation type="journal article" date="2019" name="Commun. Biol.">
        <title>The bagworm genome reveals a unique fibroin gene that provides high tensile strength.</title>
        <authorList>
            <person name="Kono N."/>
            <person name="Nakamura H."/>
            <person name="Ohtoshi R."/>
            <person name="Tomita M."/>
            <person name="Numata K."/>
            <person name="Arakawa K."/>
        </authorList>
    </citation>
    <scope>NUCLEOTIDE SEQUENCE [LARGE SCALE GENOMIC DNA]</scope>
</reference>
<proteinExistence type="predicted"/>
<evidence type="ECO:0000313" key="3">
    <source>
        <dbReference type="EMBL" id="GBP90892.1"/>
    </source>
</evidence>
<dbReference type="AlphaFoldDB" id="A0A4C1ZTX7"/>
<dbReference type="EMBL" id="BGZK01002123">
    <property type="protein sequence ID" value="GBP90892.1"/>
    <property type="molecule type" value="Genomic_DNA"/>
</dbReference>
<gene>
    <name evidence="3" type="ORF">EVAR_66351_1</name>
</gene>
<keyword evidence="4" id="KW-1185">Reference proteome</keyword>
<feature type="domain" description="DUF5641" evidence="2">
    <location>
        <begin position="35"/>
        <end position="93"/>
    </location>
</feature>
<dbReference type="InterPro" id="IPR040676">
    <property type="entry name" value="DUF5641"/>
</dbReference>
<sequence length="128" mass="13672">MIATCNQENAGERRSVSLIISGTGGSPTTPTNNPRRTWDPATHRNPKMDDFVLIADGALPGNTKPRGEILAVYPGQDQVIRVVDVKTDHGIRKIAILSTNGLTTKAMSPLNVQEESAKDHSPALGGDM</sequence>
<comment type="caution">
    <text evidence="3">The sequence shown here is derived from an EMBL/GenBank/DDBJ whole genome shotgun (WGS) entry which is preliminary data.</text>
</comment>
<feature type="compositionally biased region" description="Basic and acidic residues" evidence="1">
    <location>
        <begin position="36"/>
        <end position="45"/>
    </location>
</feature>
<organism evidence="3 4">
    <name type="scientific">Eumeta variegata</name>
    <name type="common">Bagworm moth</name>
    <name type="synonym">Eumeta japonica</name>
    <dbReference type="NCBI Taxonomy" id="151549"/>
    <lineage>
        <taxon>Eukaryota</taxon>
        <taxon>Metazoa</taxon>
        <taxon>Ecdysozoa</taxon>
        <taxon>Arthropoda</taxon>
        <taxon>Hexapoda</taxon>
        <taxon>Insecta</taxon>
        <taxon>Pterygota</taxon>
        <taxon>Neoptera</taxon>
        <taxon>Endopterygota</taxon>
        <taxon>Lepidoptera</taxon>
        <taxon>Glossata</taxon>
        <taxon>Ditrysia</taxon>
        <taxon>Tineoidea</taxon>
        <taxon>Psychidae</taxon>
        <taxon>Oiketicinae</taxon>
        <taxon>Eumeta</taxon>
    </lineage>
</organism>
<evidence type="ECO:0000256" key="1">
    <source>
        <dbReference type="SAM" id="MobiDB-lite"/>
    </source>
</evidence>
<evidence type="ECO:0000259" key="2">
    <source>
        <dbReference type="Pfam" id="PF18701"/>
    </source>
</evidence>
<accession>A0A4C1ZTX7</accession>
<name>A0A4C1ZTX7_EUMVA</name>
<evidence type="ECO:0000313" key="4">
    <source>
        <dbReference type="Proteomes" id="UP000299102"/>
    </source>
</evidence>